<reference evidence="2 3" key="1">
    <citation type="submission" date="2018-06" db="EMBL/GenBank/DDBJ databases">
        <title>The genome of Pseudomonas putida NX-1, a lignin degrader.</title>
        <authorList>
            <person name="Xu Z."/>
        </authorList>
    </citation>
    <scope>NUCLEOTIDE SEQUENCE [LARGE SCALE GENOMIC DNA]</scope>
    <source>
        <strain evidence="2 3">NX-1</strain>
    </source>
</reference>
<feature type="compositionally biased region" description="Polar residues" evidence="1">
    <location>
        <begin position="252"/>
        <end position="261"/>
    </location>
</feature>
<accession>A0AAD0PAQ7</accession>
<dbReference type="EMBL" id="CP030750">
    <property type="protein sequence ID" value="AXA24439.1"/>
    <property type="molecule type" value="Genomic_DNA"/>
</dbReference>
<protein>
    <submittedName>
        <fullName evidence="2">Uncharacterized protein</fullName>
    </submittedName>
</protein>
<sequence>MRNSDEVQGIRSISTRAQSLTKGHDFLQDPFIQRPMESAGLEGVWSYEEKDSYELRENDARDGTYLSLFQKGRLYQDFSLLEGVAQGYALGCQYNVLYFTDSCWLRVYALSGASQGQIIHEQALKNPETTEQADEQDPRPEAEPTWHTLTPKPIDIPAGVSRIRVAFETPAGTRATELSLRNIISEVHLAPFEGKVLLSPGPDQSSLAPQTQPPFKLCHGATYSLQVSDAWQGQKLSVLWPGNADTPPTAYGLTTNPSLNIDDSDEESRYPQPEAGTSTWSLDASAAKEVLSGALPLGLGSYWRAEKHELQAQLGDFRYEVSEVAWDGVVPVLEWGSRTRLTATLGNLVASARTIVGQHVDWYLDDVLYKTVPTDEQGKSTLEFIPEQEEGVDFYTAELSARCTDGLGAESDKLQAIPVYSRSPWSAQFDVLFDDRPITDFDDVNLVLGSGGEHTLTLKPKSADNFFIGEQVTLGWPGGTPQLDITFSPSEPQEMTAAGVSWTIMPGVERDHFTLEVITPTLTLPLSLKGLRLSPNLEDEIELTLADAVPANLALFWREEAQTLKINLKPGSPLAKMKSEAWLTFTDGSLKPTSVVAAPNYGERRAMLEDGLSWTLTGAQVSGTFGVQVHMQGFDKPLVVDTCLLMSRALADEAELIYDDERGTDESTWIFRRMVPSYVGVKPKTGSPLAESGLKAKLTFVEDDLAPEQMEAYPDYEAEQGFTGGELQWEMLGKQASGVFGLALHVAGFSKPLVTGNCLLLSLRMEDEFDVVIDGGPLVEPLVIQSRAEHTLSIVPKMGSPLEREFLSEAWIEYVDGSLPQAQLITVPTYNDRRPISTAGLGWKLTARASGTFGLTLHTGAFPAPLKVTSGFALSQDLSDEVEVKVGGRVVDGLLVFRRSVGKTIVLVPKPGSPLADLKQQAWMTLSPGSVKEGDVSASPNFGVRRVMSSDGLEWEVTGADLSGQFTLVFHVAGFSTVRTLPTCLLLSSKLADEAEVTHTPHFPPDPAIFYREEYLVFTLKARPGSPLVAAGLLTWMEFSSQTLGQDDMESVPMFGGKVGLPQAGLRWNTRGREASGYFNLTVHVDGFDTPITLVPNVMLSKTGANELQVRLVGYGPDTLLEAFPVRGSPIADKVYLLSLSSNKPDPGFVPDPPFNKPRELRGYSGLLWNLGPFPRTASTLTVGGSDFPCPVSIPYGLSS</sequence>
<dbReference type="AlphaFoldDB" id="A0AAD0PAQ7"/>
<feature type="region of interest" description="Disordered" evidence="1">
    <location>
        <begin position="248"/>
        <end position="277"/>
    </location>
</feature>
<evidence type="ECO:0000313" key="3">
    <source>
        <dbReference type="Proteomes" id="UP000251617"/>
    </source>
</evidence>
<dbReference type="RefSeq" id="WP_112897925.1">
    <property type="nucleotide sequence ID" value="NZ_CP030750.1"/>
</dbReference>
<dbReference type="Proteomes" id="UP000251617">
    <property type="component" value="Chromosome"/>
</dbReference>
<evidence type="ECO:0000313" key="2">
    <source>
        <dbReference type="EMBL" id="AXA24439.1"/>
    </source>
</evidence>
<evidence type="ECO:0000256" key="1">
    <source>
        <dbReference type="SAM" id="MobiDB-lite"/>
    </source>
</evidence>
<feature type="region of interest" description="Disordered" evidence="1">
    <location>
        <begin position="127"/>
        <end position="147"/>
    </location>
</feature>
<name>A0AAD0PAQ7_PSEPU</name>
<organism evidence="2 3">
    <name type="scientific">Pseudomonas putida</name>
    <name type="common">Arthrobacter siderocapsulatus</name>
    <dbReference type="NCBI Taxonomy" id="303"/>
    <lineage>
        <taxon>Bacteria</taxon>
        <taxon>Pseudomonadati</taxon>
        <taxon>Pseudomonadota</taxon>
        <taxon>Gammaproteobacteria</taxon>
        <taxon>Pseudomonadales</taxon>
        <taxon>Pseudomonadaceae</taxon>
        <taxon>Pseudomonas</taxon>
    </lineage>
</organism>
<proteinExistence type="predicted"/>
<gene>
    <name evidence="2" type="ORF">C1S65_10060</name>
</gene>